<protein>
    <submittedName>
        <fullName evidence="1">Uncharacterized protein</fullName>
    </submittedName>
</protein>
<name>A0A2P9HK19_9HYPH</name>
<accession>A0A2P9HK19</accession>
<evidence type="ECO:0000313" key="2">
    <source>
        <dbReference type="Proteomes" id="UP000246073"/>
    </source>
</evidence>
<gene>
    <name evidence="1" type="ORF">OHAE_314</name>
</gene>
<organism evidence="1 2">
    <name type="scientific">Ochrobactrum soli</name>
    <dbReference type="NCBI Taxonomy" id="2448455"/>
    <lineage>
        <taxon>Bacteria</taxon>
        <taxon>Pseudomonadati</taxon>
        <taxon>Pseudomonadota</taxon>
        <taxon>Alphaproteobacteria</taxon>
        <taxon>Hyphomicrobiales</taxon>
        <taxon>Brucellaceae</taxon>
        <taxon>Brucella/Ochrobactrum group</taxon>
        <taxon>Ochrobactrum</taxon>
    </lineage>
</organism>
<dbReference type="Proteomes" id="UP000246073">
    <property type="component" value="Unassembled WGS sequence"/>
</dbReference>
<sequence length="37" mass="3977">MMIVFGLIMAWISGFLAGIVATHFAETRPSGGDRHGE</sequence>
<evidence type="ECO:0000313" key="1">
    <source>
        <dbReference type="EMBL" id="SPL64447.1"/>
    </source>
</evidence>
<proteinExistence type="predicted"/>
<reference evidence="2" key="1">
    <citation type="submission" date="2017-12" db="EMBL/GenBank/DDBJ databases">
        <authorList>
            <person name="Diaz M."/>
        </authorList>
    </citation>
    <scope>NUCLEOTIDE SEQUENCE [LARGE SCALE GENOMIC DNA]</scope>
    <source>
        <strain evidence="2">FI11154</strain>
    </source>
</reference>
<dbReference type="AlphaFoldDB" id="A0A2P9HK19"/>
<dbReference type="EMBL" id="OOFM01000005">
    <property type="protein sequence ID" value="SPL64447.1"/>
    <property type="molecule type" value="Genomic_DNA"/>
</dbReference>